<evidence type="ECO:0000256" key="11">
    <source>
        <dbReference type="RuleBase" id="RU365090"/>
    </source>
</evidence>
<keyword evidence="6 11" id="KW-0808">Transferase</keyword>
<dbReference type="GO" id="GO:0006777">
    <property type="term" value="P:Mo-molybdopterin cofactor biosynthetic process"/>
    <property type="evidence" value="ECO:0007669"/>
    <property type="project" value="UniProtKB-UniRule"/>
</dbReference>
<dbReference type="InterPro" id="IPR036425">
    <property type="entry name" value="MoaB/Mog-like_dom_sf"/>
</dbReference>
<dbReference type="InterPro" id="IPR001453">
    <property type="entry name" value="MoaB/Mog_dom"/>
</dbReference>
<dbReference type="Pfam" id="PF03454">
    <property type="entry name" value="MoeA_C"/>
    <property type="match status" value="1"/>
</dbReference>
<accession>A0A8K0V8J8</accession>
<evidence type="ECO:0000256" key="8">
    <source>
        <dbReference type="ARBA" id="ARBA00022842"/>
    </source>
</evidence>
<gene>
    <name evidence="13" type="ORF">JL811_09560</name>
</gene>
<dbReference type="AlphaFoldDB" id="A0A8K0V8J8"/>
<dbReference type="GO" id="GO:0046872">
    <property type="term" value="F:metal ion binding"/>
    <property type="evidence" value="ECO:0007669"/>
    <property type="project" value="UniProtKB-UniRule"/>
</dbReference>
<evidence type="ECO:0000313" key="13">
    <source>
        <dbReference type="EMBL" id="MBL4917467.1"/>
    </source>
</evidence>
<keyword evidence="9 11" id="KW-0501">Molybdenum cofactor biosynthesis</keyword>
<comment type="catalytic activity">
    <reaction evidence="10">
        <text>adenylyl-molybdopterin + molybdate = Mo-molybdopterin + AMP + H(+)</text>
        <dbReference type="Rhea" id="RHEA:35047"/>
        <dbReference type="ChEBI" id="CHEBI:15378"/>
        <dbReference type="ChEBI" id="CHEBI:36264"/>
        <dbReference type="ChEBI" id="CHEBI:62727"/>
        <dbReference type="ChEBI" id="CHEBI:71302"/>
        <dbReference type="ChEBI" id="CHEBI:456215"/>
        <dbReference type="EC" id="2.10.1.1"/>
    </reaction>
</comment>
<dbReference type="SMART" id="SM00852">
    <property type="entry name" value="MoCF_biosynth"/>
    <property type="match status" value="1"/>
</dbReference>
<evidence type="ECO:0000256" key="3">
    <source>
        <dbReference type="ARBA" id="ARBA00005046"/>
    </source>
</evidence>
<evidence type="ECO:0000256" key="5">
    <source>
        <dbReference type="ARBA" id="ARBA00022505"/>
    </source>
</evidence>
<dbReference type="InterPro" id="IPR005111">
    <property type="entry name" value="MoeA_C_domain_IV"/>
</dbReference>
<dbReference type="GO" id="GO:0061599">
    <property type="term" value="F:molybdopterin molybdotransferase activity"/>
    <property type="evidence" value="ECO:0007669"/>
    <property type="project" value="UniProtKB-UniRule"/>
</dbReference>
<dbReference type="InterPro" id="IPR038987">
    <property type="entry name" value="MoeA-like"/>
</dbReference>
<dbReference type="Gene3D" id="2.40.340.10">
    <property type="entry name" value="MoeA, C-terminal, domain IV"/>
    <property type="match status" value="1"/>
</dbReference>
<dbReference type="SUPFAM" id="SSF63867">
    <property type="entry name" value="MoeA C-terminal domain-like"/>
    <property type="match status" value="1"/>
</dbReference>
<evidence type="ECO:0000256" key="7">
    <source>
        <dbReference type="ARBA" id="ARBA00022723"/>
    </source>
</evidence>
<dbReference type="UniPathway" id="UPA00344"/>
<dbReference type="SUPFAM" id="SSF53218">
    <property type="entry name" value="Molybdenum cofactor biosynthesis proteins"/>
    <property type="match status" value="1"/>
</dbReference>
<evidence type="ECO:0000256" key="2">
    <source>
        <dbReference type="ARBA" id="ARBA00002901"/>
    </source>
</evidence>
<feature type="domain" description="MoaB/Mog" evidence="12">
    <location>
        <begin position="171"/>
        <end position="308"/>
    </location>
</feature>
<keyword evidence="8 11" id="KW-0460">Magnesium</keyword>
<dbReference type="RefSeq" id="WP_202688374.1">
    <property type="nucleotide sequence ID" value="NZ_JAESVN010000003.1"/>
</dbReference>
<comment type="cofactor">
    <cofactor evidence="1 11">
        <name>Mg(2+)</name>
        <dbReference type="ChEBI" id="CHEBI:18420"/>
    </cofactor>
</comment>
<keyword evidence="7 11" id="KW-0479">Metal-binding</keyword>
<sequence length="393" mass="41156">MISVDEALARVFALVSPLPVETVPLRQANGRILAAPVTALRDQPPFDASAMDGYAIHDAARPGLSLRVIGTAQAGKGFAGRVGPGEAVRIFTGAPVPEGADRVVIQEDVTAAGDRITLNPGLDEGRHIRPRGQDFRAGAEVTPRLLRPADLALLASMNIARVPVHRRPVIALIATGDELVMPGETPGPDQIITSNTFALAAMVEEAGGIARMLPIARDTEADLRMVLRLALDADLVVTIGGASVGDHDLVGRVAEAMGMDRAFYKIAMRPGKPLMAGLLQGVPMLGLPGNPVSAIVCAHLFLIPALRHLAGQPAQAPARLRAVLVSETGPAGPRRHYMRARLEPQTDGLPHITPFGLQDSSLLGVLGGADALLIRPEGDGPLPAGSVVEYHPI</sequence>
<dbReference type="NCBIfam" id="NF045515">
    <property type="entry name" value="Glp_gephyrin"/>
    <property type="match status" value="1"/>
</dbReference>
<evidence type="ECO:0000256" key="10">
    <source>
        <dbReference type="ARBA" id="ARBA00047317"/>
    </source>
</evidence>
<dbReference type="InterPro" id="IPR036135">
    <property type="entry name" value="MoeA_linker/N_sf"/>
</dbReference>
<comment type="caution">
    <text evidence="13">The sequence shown here is derived from an EMBL/GenBank/DDBJ whole genome shotgun (WGS) entry which is preliminary data.</text>
</comment>
<dbReference type="GO" id="GO:0005829">
    <property type="term" value="C:cytosol"/>
    <property type="evidence" value="ECO:0007669"/>
    <property type="project" value="TreeGrafter"/>
</dbReference>
<evidence type="ECO:0000256" key="6">
    <source>
        <dbReference type="ARBA" id="ARBA00022679"/>
    </source>
</evidence>
<dbReference type="Gene3D" id="3.90.105.10">
    <property type="entry name" value="Molybdopterin biosynthesis moea protein, domain 2"/>
    <property type="match status" value="1"/>
</dbReference>
<dbReference type="PANTHER" id="PTHR10192:SF5">
    <property type="entry name" value="GEPHYRIN"/>
    <property type="match status" value="1"/>
</dbReference>
<dbReference type="EC" id="2.10.1.1" evidence="11"/>
<name>A0A8K0V8J8_9RHOB</name>
<dbReference type="CDD" id="cd00887">
    <property type="entry name" value="MoeA"/>
    <property type="match status" value="1"/>
</dbReference>
<dbReference type="Gene3D" id="2.170.190.11">
    <property type="entry name" value="Molybdopterin biosynthesis moea protein, domain 3"/>
    <property type="match status" value="1"/>
</dbReference>
<keyword evidence="5 11" id="KW-0500">Molybdenum</keyword>
<dbReference type="InterPro" id="IPR005110">
    <property type="entry name" value="MoeA_linker/N"/>
</dbReference>
<comment type="pathway">
    <text evidence="3 11">Cofactor biosynthesis; molybdopterin biosynthesis.</text>
</comment>
<comment type="similarity">
    <text evidence="4 11">Belongs to the MoeA family.</text>
</comment>
<reference evidence="13" key="1">
    <citation type="submission" date="2021-01" db="EMBL/GenBank/DDBJ databases">
        <title>Tabrizicola alba sp. nov. a motile alkaliphilic bacterium isolated from a soda lake.</title>
        <authorList>
            <person name="Szuroczki S."/>
            <person name="Abbaszade G."/>
            <person name="Schumann P."/>
            <person name="Toth E."/>
        </authorList>
    </citation>
    <scope>NUCLEOTIDE SEQUENCE</scope>
    <source>
        <strain evidence="13">DMG-N-6</strain>
    </source>
</reference>
<dbReference type="PANTHER" id="PTHR10192">
    <property type="entry name" value="MOLYBDOPTERIN BIOSYNTHESIS PROTEIN"/>
    <property type="match status" value="1"/>
</dbReference>
<dbReference type="Pfam" id="PF03453">
    <property type="entry name" value="MoeA_N"/>
    <property type="match status" value="1"/>
</dbReference>
<keyword evidence="14" id="KW-1185">Reference proteome</keyword>
<comment type="function">
    <text evidence="2 11">Catalyzes the insertion of molybdate into adenylated molybdopterin with the concomitant release of AMP.</text>
</comment>
<evidence type="ECO:0000313" key="14">
    <source>
        <dbReference type="Proteomes" id="UP000648908"/>
    </source>
</evidence>
<dbReference type="SUPFAM" id="SSF63882">
    <property type="entry name" value="MoeA N-terminal region -like"/>
    <property type="match status" value="1"/>
</dbReference>
<evidence type="ECO:0000256" key="9">
    <source>
        <dbReference type="ARBA" id="ARBA00023150"/>
    </source>
</evidence>
<evidence type="ECO:0000256" key="4">
    <source>
        <dbReference type="ARBA" id="ARBA00010763"/>
    </source>
</evidence>
<dbReference type="Pfam" id="PF00994">
    <property type="entry name" value="MoCF_biosynth"/>
    <property type="match status" value="1"/>
</dbReference>
<proteinExistence type="inferred from homology"/>
<evidence type="ECO:0000259" key="12">
    <source>
        <dbReference type="SMART" id="SM00852"/>
    </source>
</evidence>
<dbReference type="FunFam" id="3.40.980.10:FF:000004">
    <property type="entry name" value="Molybdopterin molybdenumtransferase"/>
    <property type="match status" value="1"/>
</dbReference>
<evidence type="ECO:0000256" key="1">
    <source>
        <dbReference type="ARBA" id="ARBA00001946"/>
    </source>
</evidence>
<dbReference type="EMBL" id="JAESVN010000003">
    <property type="protein sequence ID" value="MBL4917467.1"/>
    <property type="molecule type" value="Genomic_DNA"/>
</dbReference>
<dbReference type="InterPro" id="IPR036688">
    <property type="entry name" value="MoeA_C_domain_IV_sf"/>
</dbReference>
<dbReference type="Gene3D" id="3.40.980.10">
    <property type="entry name" value="MoaB/Mog-like domain"/>
    <property type="match status" value="1"/>
</dbReference>
<organism evidence="13 14">
    <name type="scientific">Szabonella alba</name>
    <dbReference type="NCBI Taxonomy" id="2804194"/>
    <lineage>
        <taxon>Bacteria</taxon>
        <taxon>Pseudomonadati</taxon>
        <taxon>Pseudomonadota</taxon>
        <taxon>Alphaproteobacteria</taxon>
        <taxon>Rhodobacterales</taxon>
        <taxon>Paracoccaceae</taxon>
        <taxon>Szabonella</taxon>
    </lineage>
</organism>
<protein>
    <recommendedName>
        <fullName evidence="11">Molybdopterin molybdenumtransferase</fullName>
        <ecNumber evidence="11">2.10.1.1</ecNumber>
    </recommendedName>
</protein>
<dbReference type="Proteomes" id="UP000648908">
    <property type="component" value="Unassembled WGS sequence"/>
</dbReference>